<comment type="caution">
    <text evidence="1">The sequence shown here is derived from an EMBL/GenBank/DDBJ whole genome shotgun (WGS) entry which is preliminary data.</text>
</comment>
<proteinExistence type="predicted"/>
<keyword evidence="2" id="KW-1185">Reference proteome</keyword>
<evidence type="ECO:0000313" key="2">
    <source>
        <dbReference type="Proteomes" id="UP001055879"/>
    </source>
</evidence>
<reference evidence="1 2" key="2">
    <citation type="journal article" date="2022" name="Mol. Ecol. Resour.">
        <title>The genomes of chicory, endive, great burdock and yacon provide insights into Asteraceae paleo-polyploidization history and plant inulin production.</title>
        <authorList>
            <person name="Fan W."/>
            <person name="Wang S."/>
            <person name="Wang H."/>
            <person name="Wang A."/>
            <person name="Jiang F."/>
            <person name="Liu H."/>
            <person name="Zhao H."/>
            <person name="Xu D."/>
            <person name="Zhang Y."/>
        </authorList>
    </citation>
    <scope>NUCLEOTIDE SEQUENCE [LARGE SCALE GENOMIC DNA]</scope>
    <source>
        <strain evidence="2">cv. Niubang</strain>
    </source>
</reference>
<reference evidence="2" key="1">
    <citation type="journal article" date="2022" name="Mol. Ecol. Resour.">
        <title>The genomes of chicory, endive, great burdock and yacon provide insights into Asteraceae palaeo-polyploidization history and plant inulin production.</title>
        <authorList>
            <person name="Fan W."/>
            <person name="Wang S."/>
            <person name="Wang H."/>
            <person name="Wang A."/>
            <person name="Jiang F."/>
            <person name="Liu H."/>
            <person name="Zhao H."/>
            <person name="Xu D."/>
            <person name="Zhang Y."/>
        </authorList>
    </citation>
    <scope>NUCLEOTIDE SEQUENCE [LARGE SCALE GENOMIC DNA]</scope>
    <source>
        <strain evidence="2">cv. Niubang</strain>
    </source>
</reference>
<protein>
    <submittedName>
        <fullName evidence="1">Uncharacterized protein</fullName>
    </submittedName>
</protein>
<accession>A0ACB8Y356</accession>
<gene>
    <name evidence="1" type="ORF">L6452_37226</name>
</gene>
<name>A0ACB8Y356_ARCLA</name>
<evidence type="ECO:0000313" key="1">
    <source>
        <dbReference type="EMBL" id="KAI3677952.1"/>
    </source>
</evidence>
<organism evidence="1 2">
    <name type="scientific">Arctium lappa</name>
    <name type="common">Greater burdock</name>
    <name type="synonym">Lappa major</name>
    <dbReference type="NCBI Taxonomy" id="4217"/>
    <lineage>
        <taxon>Eukaryota</taxon>
        <taxon>Viridiplantae</taxon>
        <taxon>Streptophyta</taxon>
        <taxon>Embryophyta</taxon>
        <taxon>Tracheophyta</taxon>
        <taxon>Spermatophyta</taxon>
        <taxon>Magnoliopsida</taxon>
        <taxon>eudicotyledons</taxon>
        <taxon>Gunneridae</taxon>
        <taxon>Pentapetalae</taxon>
        <taxon>asterids</taxon>
        <taxon>campanulids</taxon>
        <taxon>Asterales</taxon>
        <taxon>Asteraceae</taxon>
        <taxon>Carduoideae</taxon>
        <taxon>Cardueae</taxon>
        <taxon>Arctiinae</taxon>
        <taxon>Arctium</taxon>
    </lineage>
</organism>
<sequence>MKEQKNATPNQPKEQEAHKKRFPIISPLLSSSPTLKHQPSLKQSQYISQDFSLNPLVFPNCNPNSQVPTSDCLIMDNWRKKGDQQVARTKSNNYYRKPPFGGSPNWQQNLPSWEKRFVTSVGSLSWKKFLEAKEFTHLYDNILKWDDSAGKEAFRNAKDRFYAKIHGLPCDIQLPKPDLFIDEVDWNSEIDQDLILELESDSVAPEPNYEREPVVIFGDAIPNPYQHYSPYGWGDSDDKTKKTANDDDNGINWDDYVNKWDDWDVGPGNHWWVWSENDNNNNKAEGDQGWNDQKNNYHSHGNTEKNNYHSHVNNERYISSHKTSRYNGDNNRSWRNKGNRRKSTSQGHGNQRMQVSTFQGHGNQRIHVHP</sequence>
<dbReference type="EMBL" id="CM042060">
    <property type="protein sequence ID" value="KAI3677952.1"/>
    <property type="molecule type" value="Genomic_DNA"/>
</dbReference>
<dbReference type="Proteomes" id="UP001055879">
    <property type="component" value="Linkage Group LG14"/>
</dbReference>